<feature type="compositionally biased region" description="Gly residues" evidence="1">
    <location>
        <begin position="18"/>
        <end position="40"/>
    </location>
</feature>
<feature type="region of interest" description="Disordered" evidence="1">
    <location>
        <begin position="1"/>
        <end position="44"/>
    </location>
</feature>
<dbReference type="InterPro" id="IPR002048">
    <property type="entry name" value="EF_hand_dom"/>
</dbReference>
<gene>
    <name evidence="3" type="ORF">EBO15_00760</name>
</gene>
<evidence type="ECO:0000256" key="1">
    <source>
        <dbReference type="SAM" id="MobiDB-lite"/>
    </source>
</evidence>
<dbReference type="Pfam" id="PF13499">
    <property type="entry name" value="EF-hand_7"/>
    <property type="match status" value="1"/>
</dbReference>
<dbReference type="InterPro" id="IPR011992">
    <property type="entry name" value="EF-hand-dom_pair"/>
</dbReference>
<keyword evidence="4" id="KW-1185">Reference proteome</keyword>
<dbReference type="SMART" id="SM00054">
    <property type="entry name" value="EFh"/>
    <property type="match status" value="2"/>
</dbReference>
<protein>
    <submittedName>
        <fullName evidence="3">EF-hand domain-containing protein</fullName>
    </submittedName>
</protein>
<dbReference type="PROSITE" id="PS50222">
    <property type="entry name" value="EF_HAND_2"/>
    <property type="match status" value="1"/>
</dbReference>
<dbReference type="AlphaFoldDB" id="A0A3M2MDQ7"/>
<accession>A0A3M2MDQ7</accession>
<dbReference type="Proteomes" id="UP000282674">
    <property type="component" value="Unassembled WGS sequence"/>
</dbReference>
<dbReference type="RefSeq" id="WP_122192297.1">
    <property type="nucleotide sequence ID" value="NZ_JBHSKC010000024.1"/>
</dbReference>
<proteinExistence type="predicted"/>
<dbReference type="CDD" id="cd00051">
    <property type="entry name" value="EFh"/>
    <property type="match status" value="1"/>
</dbReference>
<name>A0A3M2MDQ7_9ACTN</name>
<feature type="domain" description="EF-hand" evidence="2">
    <location>
        <begin position="43"/>
        <end position="78"/>
    </location>
</feature>
<reference evidence="3 4" key="1">
    <citation type="submission" date="2018-10" db="EMBL/GenBank/DDBJ databases">
        <title>Isolation from soil.</title>
        <authorList>
            <person name="Hu J."/>
        </authorList>
    </citation>
    <scope>NUCLEOTIDE SEQUENCE [LARGE SCALE GENOMIC DNA]</scope>
    <source>
        <strain evidence="3 4">NEAU-Ht49</strain>
    </source>
</reference>
<evidence type="ECO:0000259" key="2">
    <source>
        <dbReference type="PROSITE" id="PS50222"/>
    </source>
</evidence>
<dbReference type="GO" id="GO:0005509">
    <property type="term" value="F:calcium ion binding"/>
    <property type="evidence" value="ECO:0007669"/>
    <property type="project" value="InterPro"/>
</dbReference>
<dbReference type="EMBL" id="RFFG01000001">
    <property type="protein sequence ID" value="RMI47854.1"/>
    <property type="molecule type" value="Genomic_DNA"/>
</dbReference>
<dbReference type="InterPro" id="IPR018247">
    <property type="entry name" value="EF_Hand_1_Ca_BS"/>
</dbReference>
<dbReference type="SUPFAM" id="SSF47473">
    <property type="entry name" value="EF-hand"/>
    <property type="match status" value="1"/>
</dbReference>
<evidence type="ECO:0000313" key="4">
    <source>
        <dbReference type="Proteomes" id="UP000282674"/>
    </source>
</evidence>
<dbReference type="OrthoDB" id="4563420at2"/>
<evidence type="ECO:0000313" key="3">
    <source>
        <dbReference type="EMBL" id="RMI47854.1"/>
    </source>
</evidence>
<organism evidence="3 4">
    <name type="scientific">Actinomadura harenae</name>
    <dbReference type="NCBI Taxonomy" id="2483351"/>
    <lineage>
        <taxon>Bacteria</taxon>
        <taxon>Bacillati</taxon>
        <taxon>Actinomycetota</taxon>
        <taxon>Actinomycetes</taxon>
        <taxon>Streptosporangiales</taxon>
        <taxon>Thermomonosporaceae</taxon>
        <taxon>Actinomadura</taxon>
    </lineage>
</organism>
<dbReference type="Gene3D" id="1.10.238.10">
    <property type="entry name" value="EF-hand"/>
    <property type="match status" value="1"/>
</dbReference>
<comment type="caution">
    <text evidence="3">The sequence shown here is derived from an EMBL/GenBank/DDBJ whole genome shotgun (WGS) entry which is preliminary data.</text>
</comment>
<sequence>MADEETITDTEAAADGQAGAGAQAGTGGQAGADGQAGAGGPDSLLGQAEATFKALDSDADGFVTRDELRTSYKNFGLDLPEAALDHLMSADTDGDGRIDLEEWLRSVDQAAPVPSATD</sequence>
<dbReference type="PROSITE" id="PS00018">
    <property type="entry name" value="EF_HAND_1"/>
    <property type="match status" value="2"/>
</dbReference>